<feature type="compositionally biased region" description="Low complexity" evidence="1">
    <location>
        <begin position="1"/>
        <end position="10"/>
    </location>
</feature>
<proteinExistence type="predicted"/>
<dbReference type="EMBL" id="SOZI01000001">
    <property type="protein sequence ID" value="TNY24814.1"/>
    <property type="molecule type" value="Genomic_DNA"/>
</dbReference>
<organism evidence="2 3">
    <name type="scientific">Rhodotorula diobovata</name>
    <dbReference type="NCBI Taxonomy" id="5288"/>
    <lineage>
        <taxon>Eukaryota</taxon>
        <taxon>Fungi</taxon>
        <taxon>Dikarya</taxon>
        <taxon>Basidiomycota</taxon>
        <taxon>Pucciniomycotina</taxon>
        <taxon>Microbotryomycetes</taxon>
        <taxon>Sporidiobolales</taxon>
        <taxon>Sporidiobolaceae</taxon>
        <taxon>Rhodotorula</taxon>
    </lineage>
</organism>
<feature type="region of interest" description="Disordered" evidence="1">
    <location>
        <begin position="97"/>
        <end position="136"/>
    </location>
</feature>
<sequence>MPASTRIRPSAPSPPPPPQPPLHLPLPRSLLSCSSAERLTCTTSLLSRPPLLHHCTFFSNAQRSLARFPLLTARTSGRHARLALYDGRRAGCRRPHWSGTPAWSATPTNRLGKARPWKAPLGAPVNERPESVDGGERRQQVVSGGFCCWRRVLLILQLASACERGQDPLTRDSSRRLLRLRGSCAPPTSPPRTARPFRPSQRPSRQSLPLAPFRARTCVDQASLRSMSPASWARRSVEPTSTPRQLGHTLLRDSAAVRAVNGCTRGY</sequence>
<dbReference type="AlphaFoldDB" id="A0A5C5G8T2"/>
<accession>A0A5C5G8T2</accession>
<gene>
    <name evidence="2" type="ORF">DMC30DRAFT_386381</name>
</gene>
<feature type="compositionally biased region" description="Pro residues" evidence="1">
    <location>
        <begin position="11"/>
        <end position="22"/>
    </location>
</feature>
<feature type="compositionally biased region" description="Low complexity" evidence="1">
    <location>
        <begin position="181"/>
        <end position="210"/>
    </location>
</feature>
<reference evidence="2 3" key="1">
    <citation type="submission" date="2019-03" db="EMBL/GenBank/DDBJ databases">
        <title>Rhodosporidium diobovatum UCD-FST 08-225 genome sequencing, assembly, and annotation.</title>
        <authorList>
            <person name="Fakankun I.U."/>
            <person name="Fristensky B."/>
            <person name="Levin D.B."/>
        </authorList>
    </citation>
    <scope>NUCLEOTIDE SEQUENCE [LARGE SCALE GENOMIC DNA]</scope>
    <source>
        <strain evidence="2 3">UCD-FST 08-225</strain>
    </source>
</reference>
<feature type="region of interest" description="Disordered" evidence="1">
    <location>
        <begin position="1"/>
        <end position="22"/>
    </location>
</feature>
<comment type="caution">
    <text evidence="2">The sequence shown here is derived from an EMBL/GenBank/DDBJ whole genome shotgun (WGS) entry which is preliminary data.</text>
</comment>
<evidence type="ECO:0000313" key="2">
    <source>
        <dbReference type="EMBL" id="TNY24814.1"/>
    </source>
</evidence>
<evidence type="ECO:0000313" key="3">
    <source>
        <dbReference type="Proteomes" id="UP000311382"/>
    </source>
</evidence>
<feature type="region of interest" description="Disordered" evidence="1">
    <location>
        <begin position="181"/>
        <end position="211"/>
    </location>
</feature>
<protein>
    <submittedName>
        <fullName evidence="2">Uncharacterized protein</fullName>
    </submittedName>
</protein>
<evidence type="ECO:0000256" key="1">
    <source>
        <dbReference type="SAM" id="MobiDB-lite"/>
    </source>
</evidence>
<keyword evidence="3" id="KW-1185">Reference proteome</keyword>
<name>A0A5C5G8T2_9BASI</name>
<dbReference type="Proteomes" id="UP000311382">
    <property type="component" value="Unassembled WGS sequence"/>
</dbReference>
<feature type="compositionally biased region" description="Basic and acidic residues" evidence="1">
    <location>
        <begin position="127"/>
        <end position="136"/>
    </location>
</feature>